<dbReference type="InterPro" id="IPR006015">
    <property type="entry name" value="Universal_stress_UspA"/>
</dbReference>
<comment type="caution">
    <text evidence="3">The sequence shown here is derived from an EMBL/GenBank/DDBJ whole genome shotgun (WGS) entry which is preliminary data.</text>
</comment>
<proteinExistence type="inferred from homology"/>
<comment type="similarity">
    <text evidence="1">Belongs to the universal stress protein A family.</text>
</comment>
<keyword evidence="4" id="KW-1185">Reference proteome</keyword>
<dbReference type="PANTHER" id="PTHR46268">
    <property type="entry name" value="STRESS RESPONSE PROTEIN NHAX"/>
    <property type="match status" value="1"/>
</dbReference>
<dbReference type="RefSeq" id="WP_077279045.1">
    <property type="nucleotide sequence ID" value="NZ_MVBK01000058.1"/>
</dbReference>
<evidence type="ECO:0000313" key="4">
    <source>
        <dbReference type="Proteomes" id="UP000189462"/>
    </source>
</evidence>
<dbReference type="STRING" id="108003.B1C78_10170"/>
<dbReference type="Pfam" id="PF00582">
    <property type="entry name" value="Usp"/>
    <property type="match status" value="2"/>
</dbReference>
<dbReference type="PANTHER" id="PTHR46268:SF6">
    <property type="entry name" value="UNIVERSAL STRESS PROTEIN UP12"/>
    <property type="match status" value="1"/>
</dbReference>
<dbReference type="EMBL" id="MVBK01000058">
    <property type="protein sequence ID" value="OOG23768.1"/>
    <property type="molecule type" value="Genomic_DNA"/>
</dbReference>
<feature type="domain" description="UspA" evidence="2">
    <location>
        <begin position="13"/>
        <end position="146"/>
    </location>
</feature>
<accession>A0A1V3NFW7</accession>
<dbReference type="InterPro" id="IPR006016">
    <property type="entry name" value="UspA"/>
</dbReference>
<organism evidence="3 4">
    <name type="scientific">Thioalkalivibrio denitrificans</name>
    <dbReference type="NCBI Taxonomy" id="108003"/>
    <lineage>
        <taxon>Bacteria</taxon>
        <taxon>Pseudomonadati</taxon>
        <taxon>Pseudomonadota</taxon>
        <taxon>Gammaproteobacteria</taxon>
        <taxon>Chromatiales</taxon>
        <taxon>Ectothiorhodospiraceae</taxon>
        <taxon>Thioalkalivibrio</taxon>
    </lineage>
</organism>
<dbReference type="SUPFAM" id="SSF52402">
    <property type="entry name" value="Adenine nucleotide alpha hydrolases-like"/>
    <property type="match status" value="2"/>
</dbReference>
<dbReference type="Gene3D" id="3.40.50.620">
    <property type="entry name" value="HUPs"/>
    <property type="match status" value="2"/>
</dbReference>
<feature type="domain" description="UspA" evidence="2">
    <location>
        <begin position="157"/>
        <end position="277"/>
    </location>
</feature>
<reference evidence="3 4" key="1">
    <citation type="submission" date="2017-02" db="EMBL/GenBank/DDBJ databases">
        <title>Genomic diversity within the haloalkaliphilic genus Thioalkalivibrio.</title>
        <authorList>
            <person name="Ahn A.-C."/>
            <person name="Meier-Kolthoff J."/>
            <person name="Overmars L."/>
            <person name="Richter M."/>
            <person name="Woyke T."/>
            <person name="Sorokin D.Y."/>
            <person name="Muyzer G."/>
        </authorList>
    </citation>
    <scope>NUCLEOTIDE SEQUENCE [LARGE SCALE GENOMIC DNA]</scope>
    <source>
        <strain evidence="3 4">ALJD</strain>
    </source>
</reference>
<dbReference type="Proteomes" id="UP000189462">
    <property type="component" value="Unassembled WGS sequence"/>
</dbReference>
<dbReference type="AlphaFoldDB" id="A0A1V3NFW7"/>
<evidence type="ECO:0000256" key="1">
    <source>
        <dbReference type="ARBA" id="ARBA00008791"/>
    </source>
</evidence>
<dbReference type="CDD" id="cd00293">
    <property type="entry name" value="USP-like"/>
    <property type="match status" value="2"/>
</dbReference>
<evidence type="ECO:0000259" key="2">
    <source>
        <dbReference type="Pfam" id="PF00582"/>
    </source>
</evidence>
<evidence type="ECO:0000313" key="3">
    <source>
        <dbReference type="EMBL" id="OOG23768.1"/>
    </source>
</evidence>
<protein>
    <submittedName>
        <fullName evidence="3">Universal stress protein UspA</fullName>
    </submittedName>
</protein>
<dbReference type="OrthoDB" id="5781119at2"/>
<gene>
    <name evidence="3" type="ORF">B1C78_10170</name>
</gene>
<dbReference type="PRINTS" id="PR01438">
    <property type="entry name" value="UNVRSLSTRESS"/>
</dbReference>
<sequence length="281" mass="29025">MTQSRSPLGDLQDILLATDGTDNSHAAEAAALEMASRCGARLHILQVVVTTPEQAAEMPRSVAEAGDAAKAYIDGLREKAVAAGLAADTYVRTSSDPYGEIAATAQKLECSLIVIGRHERSLFARLLRGQTINRLIDKARCSVLMMPVGAETPKRGILVATDGSEFGDAAVAAAVDLAQRCGLPLTAVSVYPPDANDEARAQAYNAIARAQDAAGEQPFDGRRVEGGKAAEGILEVVGETGADLVVLGSLGRGGLSRLFRGSVAQTVVSGAGCGVLVTIRG</sequence>
<name>A0A1V3NFW7_9GAMM</name>
<dbReference type="InterPro" id="IPR014729">
    <property type="entry name" value="Rossmann-like_a/b/a_fold"/>
</dbReference>